<evidence type="ECO:0000256" key="11">
    <source>
        <dbReference type="ARBA" id="ARBA00023180"/>
    </source>
</evidence>
<dbReference type="PANTHER" id="PTHR24247">
    <property type="entry name" value="5-HYDROXYTRYPTAMINE RECEPTOR"/>
    <property type="match status" value="1"/>
</dbReference>
<dbReference type="PRINTS" id="PR00237">
    <property type="entry name" value="GPCRRHODOPSN"/>
</dbReference>
<evidence type="ECO:0000259" key="17">
    <source>
        <dbReference type="PROSITE" id="PS50262"/>
    </source>
</evidence>
<keyword evidence="5 14" id="KW-0812">Transmembrane</keyword>
<feature type="region of interest" description="Disordered" evidence="15">
    <location>
        <begin position="388"/>
        <end position="463"/>
    </location>
</feature>
<dbReference type="Pfam" id="PF00001">
    <property type="entry name" value="7tm_1"/>
    <property type="match status" value="1"/>
</dbReference>
<dbReference type="Bgee" id="ENSOANG00000000983">
    <property type="expression patterns" value="Expressed in ovary and 5 other cell types or tissues"/>
</dbReference>
<dbReference type="Proteomes" id="UP000002279">
    <property type="component" value="Chromosome X1"/>
</dbReference>
<evidence type="ECO:0000256" key="10">
    <source>
        <dbReference type="ARBA" id="ARBA00023170"/>
    </source>
</evidence>
<keyword evidence="9" id="KW-1015">Disulfide bond</keyword>
<dbReference type="FunCoup" id="A0A6I8NM42">
    <property type="interactions" value="785"/>
</dbReference>
<keyword evidence="8 16" id="KW-0472">Membrane</keyword>
<name>A0A6I8NM42_ORNAN</name>
<feature type="transmembrane region" description="Helical" evidence="16">
    <location>
        <begin position="132"/>
        <end position="157"/>
    </location>
</feature>
<dbReference type="GO" id="GO:0007613">
    <property type="term" value="P:memory"/>
    <property type="evidence" value="ECO:0007669"/>
    <property type="project" value="Ensembl"/>
</dbReference>
<evidence type="ECO:0000256" key="15">
    <source>
        <dbReference type="SAM" id="MobiDB-lite"/>
    </source>
</evidence>
<feature type="domain" description="G-protein coupled receptors family 1 profile" evidence="17">
    <location>
        <begin position="112"/>
        <end position="548"/>
    </location>
</feature>
<evidence type="ECO:0000256" key="6">
    <source>
        <dbReference type="ARBA" id="ARBA00022989"/>
    </source>
</evidence>
<dbReference type="GO" id="GO:0048167">
    <property type="term" value="P:regulation of synaptic plasticity"/>
    <property type="evidence" value="ECO:0007669"/>
    <property type="project" value="Ensembl"/>
</dbReference>
<organism evidence="18 19">
    <name type="scientific">Ornithorhynchus anatinus</name>
    <name type="common">Duckbill platypus</name>
    <dbReference type="NCBI Taxonomy" id="9258"/>
    <lineage>
        <taxon>Eukaryota</taxon>
        <taxon>Metazoa</taxon>
        <taxon>Chordata</taxon>
        <taxon>Craniata</taxon>
        <taxon>Vertebrata</taxon>
        <taxon>Euteleostomi</taxon>
        <taxon>Mammalia</taxon>
        <taxon>Monotremata</taxon>
        <taxon>Ornithorhynchidae</taxon>
        <taxon>Ornithorhynchus</taxon>
    </lineage>
</organism>
<dbReference type="GO" id="GO:0030425">
    <property type="term" value="C:dendrite"/>
    <property type="evidence" value="ECO:0000318"/>
    <property type="project" value="GO_Central"/>
</dbReference>
<dbReference type="FunFam" id="1.20.1070.10:FF:000189">
    <property type="entry name" value="Histamine H1 receptor"/>
    <property type="match status" value="1"/>
</dbReference>
<accession>A0A6I8NM42</accession>
<dbReference type="Ensembl" id="ENSOANT00000070716.1">
    <property type="protein sequence ID" value="ENSOANP00000042235.1"/>
    <property type="gene ID" value="ENSOANG00000000983.2"/>
</dbReference>
<dbReference type="GO" id="GO:0007208">
    <property type="term" value="P:phospholipase C-activating serotonin receptor signaling pathway"/>
    <property type="evidence" value="ECO:0007669"/>
    <property type="project" value="Ensembl"/>
</dbReference>
<dbReference type="GO" id="GO:0045907">
    <property type="term" value="P:positive regulation of vasoconstriction"/>
    <property type="evidence" value="ECO:0007669"/>
    <property type="project" value="InterPro"/>
</dbReference>
<dbReference type="SUPFAM" id="SSF81321">
    <property type="entry name" value="Family A G protein-coupled receptor-like"/>
    <property type="match status" value="1"/>
</dbReference>
<evidence type="ECO:0000256" key="2">
    <source>
        <dbReference type="ARBA" id="ARBA00015317"/>
    </source>
</evidence>
<dbReference type="OMA" id="ITFMVMA"/>
<evidence type="ECO:0000313" key="19">
    <source>
        <dbReference type="Proteomes" id="UP000002279"/>
    </source>
</evidence>
<feature type="compositionally biased region" description="Polar residues" evidence="15">
    <location>
        <begin position="433"/>
        <end position="442"/>
    </location>
</feature>
<feature type="transmembrane region" description="Helical" evidence="16">
    <location>
        <begin position="532"/>
        <end position="551"/>
    </location>
</feature>
<evidence type="ECO:0000256" key="7">
    <source>
        <dbReference type="ARBA" id="ARBA00023040"/>
    </source>
</evidence>
<dbReference type="InParanoid" id="A0A6I8NM42"/>
<evidence type="ECO:0000256" key="9">
    <source>
        <dbReference type="ARBA" id="ARBA00023157"/>
    </source>
</evidence>
<dbReference type="InterPro" id="IPR017452">
    <property type="entry name" value="GPCR_Rhodpsn_7TM"/>
</dbReference>
<dbReference type="InterPro" id="IPR000921">
    <property type="entry name" value="Histamine_H1_rcpt"/>
</dbReference>
<protein>
    <recommendedName>
        <fullName evidence="2">Histamine H1 receptor</fullName>
    </recommendedName>
</protein>
<reference evidence="18" key="2">
    <citation type="submission" date="2025-08" db="UniProtKB">
        <authorList>
            <consortium name="Ensembl"/>
        </authorList>
    </citation>
    <scope>IDENTIFICATION</scope>
    <source>
        <strain evidence="18">Glennie</strain>
    </source>
</reference>
<evidence type="ECO:0000256" key="5">
    <source>
        <dbReference type="ARBA" id="ARBA00022692"/>
    </source>
</evidence>
<comment type="subcellular location">
    <subcellularLocation>
        <location evidence="1">Cell membrane</location>
        <topology evidence="1">Multi-pass membrane protein</topology>
    </subcellularLocation>
</comment>
<keyword evidence="3" id="KW-1003">Cell membrane</keyword>
<keyword evidence="11" id="KW-0325">Glycoprotein</keyword>
<sequence length="567" mass="63547">MYVEQSDCMLELSLPNREFPDNSITAEVSTHETLRACCQSLQYHRATGHLSSPRLKSGSLPSPVPMVTTAPLCHQGETMCEGNELTPINTTQTHLAPLAVVLGGVSLVTVSLNLLVLYAVKTDRKLHTVGNLYIVSLSVADLIVGAAVMPLNIMYLLEPPKTFGQPLCLFWLSMDYVASTASIFSVFILCVDRYRSVQQPLKYLKYRTKTRASTMISGAWLLSLLWIIPILGWRGAQGEKSGAGDTKCETGFHKVTWFKVMTAIINFYLPTFLMLWFYTKIYKAVRRHCQHRELINGSFRSFSEVKLMQDKKVCTKKQKKKPGPKSSGPPVDPSCHANNNLAPRQDPVVTLQPAEKSAKVVIKEQDGDVVVKEQDGEGVTQHCFPITIVQNQPPLEEAEGESVPAKRDQPSQENLAPATLEPSDTSDEHTFADLTSCQTDSESPVEPAAAPESQEQPKGPSGLGGYLKYTWKRLRSHSRQYLPALHMNRERKAAKQLGFIMAAFIICWIPYFVFFMVIAFCTDCCNENFHMFTIWLGYVNSTLNPLIYPLCNENFKKTFKRILHLRS</sequence>
<dbReference type="PANTHER" id="PTHR24247:SF223">
    <property type="entry name" value="HISTAMINE H1 RECEPTOR"/>
    <property type="match status" value="1"/>
</dbReference>
<evidence type="ECO:0000256" key="4">
    <source>
        <dbReference type="ARBA" id="ARBA00022553"/>
    </source>
</evidence>
<comment type="similarity">
    <text evidence="14">Belongs to the G-protein coupled receptor 1 family.</text>
</comment>
<feature type="transmembrane region" description="Helical" evidence="16">
    <location>
        <begin position="169"/>
        <end position="191"/>
    </location>
</feature>
<reference evidence="18 19" key="1">
    <citation type="journal article" date="2008" name="Nature">
        <title>Genome analysis of the platypus reveals unique signatures of evolution.</title>
        <authorList>
            <person name="Warren W.C."/>
            <person name="Hillier L.W."/>
            <person name="Marshall Graves J.A."/>
            <person name="Birney E."/>
            <person name="Ponting C.P."/>
            <person name="Grutzner F."/>
            <person name="Belov K."/>
            <person name="Miller W."/>
            <person name="Clarke L."/>
            <person name="Chinwalla A.T."/>
            <person name="Yang S.P."/>
            <person name="Heger A."/>
            <person name="Locke D.P."/>
            <person name="Miethke P."/>
            <person name="Waters P.D."/>
            <person name="Veyrunes F."/>
            <person name="Fulton L."/>
            <person name="Fulton B."/>
            <person name="Graves T."/>
            <person name="Wallis J."/>
            <person name="Puente X.S."/>
            <person name="Lopez-Otin C."/>
            <person name="Ordonez G.R."/>
            <person name="Eichler E.E."/>
            <person name="Chen L."/>
            <person name="Cheng Z."/>
            <person name="Deakin J.E."/>
            <person name="Alsop A."/>
            <person name="Thompson K."/>
            <person name="Kirby P."/>
            <person name="Papenfuss A.T."/>
            <person name="Wakefield M.J."/>
            <person name="Olender T."/>
            <person name="Lancet D."/>
            <person name="Huttley G.A."/>
            <person name="Smit A.F."/>
            <person name="Pask A."/>
            <person name="Temple-Smith P."/>
            <person name="Batzer M.A."/>
            <person name="Walker J.A."/>
            <person name="Konkel M.K."/>
            <person name="Harris R.S."/>
            <person name="Whittington C.M."/>
            <person name="Wong E.S."/>
            <person name="Gemmell N.J."/>
            <person name="Buschiazzo E."/>
            <person name="Vargas Jentzsch I.M."/>
            <person name="Merkel A."/>
            <person name="Schmitz J."/>
            <person name="Zemann A."/>
            <person name="Churakov G."/>
            <person name="Kriegs J.O."/>
            <person name="Brosius J."/>
            <person name="Murchison E.P."/>
            <person name="Sachidanandam R."/>
            <person name="Smith C."/>
            <person name="Hannon G.J."/>
            <person name="Tsend-Ayush E."/>
            <person name="McMillan D."/>
            <person name="Attenborough R."/>
            <person name="Rens W."/>
            <person name="Ferguson-Smith M."/>
            <person name="Lefevre C.M."/>
            <person name="Sharp J.A."/>
            <person name="Nicholas K.R."/>
            <person name="Ray D.A."/>
            <person name="Kube M."/>
            <person name="Reinhardt R."/>
            <person name="Pringle T.H."/>
            <person name="Taylor J."/>
            <person name="Jones R.C."/>
            <person name="Nixon B."/>
            <person name="Dacheux J.L."/>
            <person name="Niwa H."/>
            <person name="Sekita Y."/>
            <person name="Huang X."/>
            <person name="Stark A."/>
            <person name="Kheradpour P."/>
            <person name="Kellis M."/>
            <person name="Flicek P."/>
            <person name="Chen Y."/>
            <person name="Webber C."/>
            <person name="Hardison R."/>
            <person name="Nelson J."/>
            <person name="Hallsworth-Pepin K."/>
            <person name="Delehaunty K."/>
            <person name="Markovic C."/>
            <person name="Minx P."/>
            <person name="Feng Y."/>
            <person name="Kremitzki C."/>
            <person name="Mitreva M."/>
            <person name="Glasscock J."/>
            <person name="Wylie T."/>
            <person name="Wohldmann P."/>
            <person name="Thiru P."/>
            <person name="Nhan M.N."/>
            <person name="Pohl C.S."/>
            <person name="Smith S.M."/>
            <person name="Hou S."/>
            <person name="Nefedov M."/>
            <person name="de Jong P.J."/>
            <person name="Renfree M.B."/>
            <person name="Mardis E.R."/>
            <person name="Wilson R.K."/>
        </authorList>
    </citation>
    <scope>NUCLEOTIDE SEQUENCE [LARGE SCALE GENOMIC DNA]</scope>
    <source>
        <strain evidence="18 19">Glennie</strain>
    </source>
</reference>
<dbReference type="Gene3D" id="1.20.1070.10">
    <property type="entry name" value="Rhodopsin 7-helix transmembrane proteins"/>
    <property type="match status" value="2"/>
</dbReference>
<comment type="function">
    <text evidence="13">G-protein-coupled receptor for histamine, a biogenic amine that functions as an immune modulator and a neurotransmitter. Through the H1 receptor, histamine mediates the contraction of smooth muscles and increases capillary permeability due to contraction of terminal venules. Also mediates neurotransmission in the central nervous system and thereby regulates circadian rhythms, emotional and locomotor activities as well as cognitive functions.</text>
</comment>
<dbReference type="GO" id="GO:0071420">
    <property type="term" value="P:cellular response to histamine"/>
    <property type="evidence" value="ECO:0007669"/>
    <property type="project" value="Ensembl"/>
</dbReference>
<gene>
    <name evidence="18" type="primary">HRH1</name>
</gene>
<dbReference type="GO" id="GO:0005829">
    <property type="term" value="C:cytosol"/>
    <property type="evidence" value="ECO:0007669"/>
    <property type="project" value="Ensembl"/>
</dbReference>
<dbReference type="GO" id="GO:0043114">
    <property type="term" value="P:regulation of vascular permeability"/>
    <property type="evidence" value="ECO:0007669"/>
    <property type="project" value="InterPro"/>
</dbReference>
<reference evidence="18" key="3">
    <citation type="submission" date="2025-09" db="UniProtKB">
        <authorList>
            <consortium name="Ensembl"/>
        </authorList>
    </citation>
    <scope>IDENTIFICATION</scope>
    <source>
        <strain evidence="18">Glennie</strain>
    </source>
</reference>
<dbReference type="GeneTree" id="ENSGT00940000160690"/>
<feature type="compositionally biased region" description="Basic residues" evidence="15">
    <location>
        <begin position="314"/>
        <end position="323"/>
    </location>
</feature>
<evidence type="ECO:0000256" key="3">
    <source>
        <dbReference type="ARBA" id="ARBA00022475"/>
    </source>
</evidence>
<proteinExistence type="inferred from homology"/>
<evidence type="ECO:0000313" key="18">
    <source>
        <dbReference type="Ensembl" id="ENSOANP00000042235.1"/>
    </source>
</evidence>
<dbReference type="GO" id="GO:0045202">
    <property type="term" value="C:synapse"/>
    <property type="evidence" value="ECO:0007669"/>
    <property type="project" value="GOC"/>
</dbReference>
<feature type="region of interest" description="Disordered" evidence="15">
    <location>
        <begin position="313"/>
        <end position="343"/>
    </location>
</feature>
<keyword evidence="12 14" id="KW-0807">Transducer</keyword>
<evidence type="ECO:0000256" key="13">
    <source>
        <dbReference type="ARBA" id="ARBA00045624"/>
    </source>
</evidence>
<evidence type="ECO:0000256" key="1">
    <source>
        <dbReference type="ARBA" id="ARBA00004651"/>
    </source>
</evidence>
<feature type="transmembrane region" description="Helical" evidence="16">
    <location>
        <begin position="497"/>
        <end position="520"/>
    </location>
</feature>
<dbReference type="GO" id="GO:0004969">
    <property type="term" value="F:histamine receptor activity"/>
    <property type="evidence" value="ECO:0000318"/>
    <property type="project" value="GO_Central"/>
</dbReference>
<evidence type="ECO:0000256" key="8">
    <source>
        <dbReference type="ARBA" id="ARBA00023136"/>
    </source>
</evidence>
<keyword evidence="6 16" id="KW-1133">Transmembrane helix</keyword>
<dbReference type="PRINTS" id="PR00530">
    <property type="entry name" value="HISTAMINEH1R"/>
</dbReference>
<evidence type="ECO:0000256" key="16">
    <source>
        <dbReference type="SAM" id="Phobius"/>
    </source>
</evidence>
<dbReference type="PROSITE" id="PS00237">
    <property type="entry name" value="G_PROTEIN_RECEP_F1_1"/>
    <property type="match status" value="1"/>
</dbReference>
<feature type="transmembrane region" description="Helical" evidence="16">
    <location>
        <begin position="212"/>
        <end position="236"/>
    </location>
</feature>
<evidence type="ECO:0000256" key="14">
    <source>
        <dbReference type="RuleBase" id="RU000688"/>
    </source>
</evidence>
<feature type="transmembrane region" description="Helical" evidence="16">
    <location>
        <begin position="95"/>
        <end position="120"/>
    </location>
</feature>
<keyword evidence="19" id="KW-1185">Reference proteome</keyword>
<dbReference type="GO" id="GO:0008542">
    <property type="term" value="P:visual learning"/>
    <property type="evidence" value="ECO:0007669"/>
    <property type="project" value="Ensembl"/>
</dbReference>
<dbReference type="GO" id="GO:0007187">
    <property type="term" value="P:G protein-coupled receptor signaling pathway, coupled to cyclic nucleotide second messenger"/>
    <property type="evidence" value="ECO:0000318"/>
    <property type="project" value="GO_Central"/>
</dbReference>
<dbReference type="FunFam" id="1.20.1070.10:FF:000147">
    <property type="entry name" value="Histamine H1 receptor"/>
    <property type="match status" value="1"/>
</dbReference>
<dbReference type="PROSITE" id="PS50262">
    <property type="entry name" value="G_PROTEIN_RECEP_F1_2"/>
    <property type="match status" value="1"/>
</dbReference>
<dbReference type="InterPro" id="IPR000276">
    <property type="entry name" value="GPCR_Rhodpsn"/>
</dbReference>
<keyword evidence="7 14" id="KW-0297">G-protein coupled receptor</keyword>
<dbReference type="AlphaFoldDB" id="A0A6I8NM42"/>
<keyword evidence="10 14" id="KW-0675">Receptor</keyword>
<feature type="transmembrane region" description="Helical" evidence="16">
    <location>
        <begin position="256"/>
        <end position="278"/>
    </location>
</feature>
<keyword evidence="4" id="KW-0597">Phosphoprotein</keyword>
<dbReference type="GO" id="GO:0007268">
    <property type="term" value="P:chemical synaptic transmission"/>
    <property type="evidence" value="ECO:0000318"/>
    <property type="project" value="GO_Central"/>
</dbReference>
<evidence type="ECO:0000256" key="12">
    <source>
        <dbReference type="ARBA" id="ARBA00023224"/>
    </source>
</evidence>
<dbReference type="GO" id="GO:0005886">
    <property type="term" value="C:plasma membrane"/>
    <property type="evidence" value="ECO:0000318"/>
    <property type="project" value="GO_Central"/>
</dbReference>